<dbReference type="Pfam" id="PF14602">
    <property type="entry name" value="Hexapep_2"/>
    <property type="match status" value="2"/>
</dbReference>
<dbReference type="Gene3D" id="2.160.10.10">
    <property type="entry name" value="Hexapeptide repeat proteins"/>
    <property type="match status" value="2"/>
</dbReference>
<keyword evidence="2" id="KW-1185">Reference proteome</keyword>
<dbReference type="InterPro" id="IPR051159">
    <property type="entry name" value="Hexapeptide_acetyltransf"/>
</dbReference>
<evidence type="ECO:0000313" key="2">
    <source>
        <dbReference type="Proteomes" id="UP000292372"/>
    </source>
</evidence>
<name>A0A4Q9FR39_9FLAO</name>
<evidence type="ECO:0000313" key="1">
    <source>
        <dbReference type="EMBL" id="TBN18518.1"/>
    </source>
</evidence>
<organism evidence="1 2">
    <name type="scientific">Hyunsoonleella pacifica</name>
    <dbReference type="NCBI Taxonomy" id="1080224"/>
    <lineage>
        <taxon>Bacteria</taxon>
        <taxon>Pseudomonadati</taxon>
        <taxon>Bacteroidota</taxon>
        <taxon>Flavobacteriia</taxon>
        <taxon>Flavobacteriales</taxon>
        <taxon>Flavobacteriaceae</taxon>
    </lineage>
</organism>
<dbReference type="RefSeq" id="WP_130935036.1">
    <property type="nucleotide sequence ID" value="NZ_BMEE01000001.1"/>
</dbReference>
<sequence length="267" mass="29701">MKYRNIHADEISIGKNTLIEESAVLRGVNGNASKIIIGDNCYIGKNVQIICDDFSLGDYSKLHHHTNVHGYLPCKIGHNAWIGQYSIIDSIGGTTIGNNCGIGAHSQIWSHVKYGDTLEGCRFLSEKPMVIGNDVWFVGHCIVSPITAADKSMALVGSVVTKDMEYNQIYAGSPAKSISDKVGCQFNETSVDTKFEKMKTYLKAWNSNSKTIKIVKDSSAIELDNLKLSFFNVKDRTYTKRGTDEEIEFMKFLLPEKAKFIPISMEI</sequence>
<dbReference type="OrthoDB" id="9812571at2"/>
<protein>
    <recommendedName>
        <fullName evidence="3">Acyltransferase</fullName>
    </recommendedName>
</protein>
<accession>A0A4Q9FR39</accession>
<dbReference type="PANTHER" id="PTHR23416">
    <property type="entry name" value="SIALIC ACID SYNTHASE-RELATED"/>
    <property type="match status" value="1"/>
</dbReference>
<dbReference type="Proteomes" id="UP000292372">
    <property type="component" value="Unassembled WGS sequence"/>
</dbReference>
<proteinExistence type="predicted"/>
<dbReference type="EMBL" id="SIRS01000001">
    <property type="protein sequence ID" value="TBN18518.1"/>
    <property type="molecule type" value="Genomic_DNA"/>
</dbReference>
<dbReference type="InterPro" id="IPR011004">
    <property type="entry name" value="Trimer_LpxA-like_sf"/>
</dbReference>
<evidence type="ECO:0008006" key="3">
    <source>
        <dbReference type="Google" id="ProtNLM"/>
    </source>
</evidence>
<gene>
    <name evidence="1" type="ORF">EYD46_00170</name>
</gene>
<comment type="caution">
    <text evidence="1">The sequence shown here is derived from an EMBL/GenBank/DDBJ whole genome shotgun (WGS) entry which is preliminary data.</text>
</comment>
<dbReference type="InterPro" id="IPR001451">
    <property type="entry name" value="Hexapep"/>
</dbReference>
<reference evidence="1 2" key="1">
    <citation type="journal article" date="2015" name="Int. J. Syst. Evol. Microbiol.">
        <title>Hyunsoonleella pacifica sp. nov., isolated from seawater of South Pacific Gyre.</title>
        <authorList>
            <person name="Gao X."/>
            <person name="Zhang Z."/>
            <person name="Dai X."/>
            <person name="Zhang X.H."/>
        </authorList>
    </citation>
    <scope>NUCLEOTIDE SEQUENCE [LARGE SCALE GENOMIC DNA]</scope>
    <source>
        <strain evidence="1 2">SW033</strain>
    </source>
</reference>
<dbReference type="SUPFAM" id="SSF51161">
    <property type="entry name" value="Trimeric LpxA-like enzymes"/>
    <property type="match status" value="1"/>
</dbReference>
<dbReference type="AlphaFoldDB" id="A0A4Q9FR39"/>